<evidence type="ECO:0000313" key="2">
    <source>
        <dbReference type="EMBL" id="KAG1885903.1"/>
    </source>
</evidence>
<accession>A0AAD4DQE1</accession>
<dbReference type="RefSeq" id="XP_041216489.1">
    <property type="nucleotide sequence ID" value="XM_041378056.1"/>
</dbReference>
<protein>
    <recommendedName>
        <fullName evidence="1">Integrase core domain-containing protein</fullName>
    </recommendedName>
</protein>
<dbReference type="PANTHER" id="PTHR46177:SF1">
    <property type="entry name" value="INTEGRASE CATALYTIC DOMAIN-CONTAINING PROTEIN"/>
    <property type="match status" value="1"/>
</dbReference>
<dbReference type="InterPro" id="IPR058913">
    <property type="entry name" value="Integrase_dom_put"/>
</dbReference>
<dbReference type="GeneID" id="64672354"/>
<evidence type="ECO:0000259" key="1">
    <source>
        <dbReference type="Pfam" id="PF24764"/>
    </source>
</evidence>
<name>A0AAD4DQE1_9AGAM</name>
<gene>
    <name evidence="2" type="ORF">F5891DRAFT_989350</name>
</gene>
<proteinExistence type="predicted"/>
<feature type="domain" description="Integrase core" evidence="1">
    <location>
        <begin position="144"/>
        <end position="320"/>
    </location>
</feature>
<dbReference type="Pfam" id="PF24764">
    <property type="entry name" value="rva_4"/>
    <property type="match status" value="1"/>
</dbReference>
<dbReference type="PANTHER" id="PTHR46177">
    <property type="entry name" value="INTEGRASE CATALYTIC DOMAIN-CONTAINING PROTEIN"/>
    <property type="match status" value="1"/>
</dbReference>
<comment type="caution">
    <text evidence="2">The sequence shown here is derived from an EMBL/GenBank/DDBJ whole genome shotgun (WGS) entry which is preliminary data.</text>
</comment>
<reference evidence="2" key="1">
    <citation type="journal article" date="2020" name="New Phytol.">
        <title>Comparative genomics reveals dynamic genome evolution in host specialist ectomycorrhizal fungi.</title>
        <authorList>
            <person name="Lofgren L.A."/>
            <person name="Nguyen N.H."/>
            <person name="Vilgalys R."/>
            <person name="Ruytinx J."/>
            <person name="Liao H.L."/>
            <person name="Branco S."/>
            <person name="Kuo A."/>
            <person name="LaButti K."/>
            <person name="Lipzen A."/>
            <person name="Andreopoulos W."/>
            <person name="Pangilinan J."/>
            <person name="Riley R."/>
            <person name="Hundley H."/>
            <person name="Na H."/>
            <person name="Barry K."/>
            <person name="Grigoriev I.V."/>
            <person name="Stajich J.E."/>
            <person name="Kennedy P.G."/>
        </authorList>
    </citation>
    <scope>NUCLEOTIDE SEQUENCE</scope>
    <source>
        <strain evidence="2">FC203</strain>
    </source>
</reference>
<dbReference type="AlphaFoldDB" id="A0AAD4DQE1"/>
<keyword evidence="3" id="KW-1185">Reference proteome</keyword>
<evidence type="ECO:0000313" key="3">
    <source>
        <dbReference type="Proteomes" id="UP001195769"/>
    </source>
</evidence>
<dbReference type="Proteomes" id="UP001195769">
    <property type="component" value="Unassembled WGS sequence"/>
</dbReference>
<dbReference type="EMBL" id="JABBWK010000300">
    <property type="protein sequence ID" value="KAG1885903.1"/>
    <property type="molecule type" value="Genomic_DNA"/>
</dbReference>
<organism evidence="2 3">
    <name type="scientific">Suillus fuscotomentosus</name>
    <dbReference type="NCBI Taxonomy" id="1912939"/>
    <lineage>
        <taxon>Eukaryota</taxon>
        <taxon>Fungi</taxon>
        <taxon>Dikarya</taxon>
        <taxon>Basidiomycota</taxon>
        <taxon>Agaricomycotina</taxon>
        <taxon>Agaricomycetes</taxon>
        <taxon>Agaricomycetidae</taxon>
        <taxon>Boletales</taxon>
        <taxon>Suillineae</taxon>
        <taxon>Suillaceae</taxon>
        <taxon>Suillus</taxon>
    </lineage>
</organism>
<sequence>MPNQNKPTPPLDEIAPHILRLWKARQTDRQIIQELQKHIDTTHYGIGLTTLLKVRKTMGLQRTRQQRHTVETIRDAMLDLRATYPNAGAREMVSYLYIVRTNFTDLRVSHPRRVVTEYFALYEPELVRQRKACRLRRRRFWAAGVNDLFAVDQHDKWLRFGLGLHTGIEPFSGRIMWIRVWHSNRNPQLILSYYLNTIEALGHMPMVTQSDPGSENYGIANAHTMLRQYHDKALHGTLQHCWMRTKKNVMPEIAWSQLRRRFTPGFENLLDHGVNSGWYDSNNTLQVMVFRWVFIPWLQQELDAYQDRINNTAKRHDRNKILPHGVPNLIYHSAEDFGALDFKIQIEPEALDFVRSLYIKPSHCVFDLVPEDALQLADKLPGEIQLQDDEDEDFVPLLDDYQDLPSREDPNGAYYMGGVGGGLGLDVLSHSDEPDITTGIDESLVGLDHAGLVVWEFSDCESDDEMVDGW</sequence>